<evidence type="ECO:0008006" key="3">
    <source>
        <dbReference type="Google" id="ProtNLM"/>
    </source>
</evidence>
<reference evidence="1 2" key="1">
    <citation type="submission" date="2017-09" db="EMBL/GenBank/DDBJ databases">
        <title>Depth-based differentiation of microbial function through sediment-hosted aquifers and enrichment of novel symbionts in the deep terrestrial subsurface.</title>
        <authorList>
            <person name="Probst A.J."/>
            <person name="Ladd B."/>
            <person name="Jarett J.K."/>
            <person name="Geller-Mcgrath D.E."/>
            <person name="Sieber C.M."/>
            <person name="Emerson J.B."/>
            <person name="Anantharaman K."/>
            <person name="Thomas B.C."/>
            <person name="Malmstrom R."/>
            <person name="Stieglmeier M."/>
            <person name="Klingl A."/>
            <person name="Woyke T."/>
            <person name="Ryan C.M."/>
            <person name="Banfield J.F."/>
        </authorList>
    </citation>
    <scope>NUCLEOTIDE SEQUENCE [LARGE SCALE GENOMIC DNA]</scope>
    <source>
        <strain evidence="1">CG22_combo_CG10-13_8_21_14_all_34_12</strain>
    </source>
</reference>
<name>A0A2H0C0Q8_9BACT</name>
<dbReference type="AlphaFoldDB" id="A0A2H0C0Q8"/>
<dbReference type="EMBL" id="PCTC01000043">
    <property type="protein sequence ID" value="PIP63523.1"/>
    <property type="molecule type" value="Genomic_DNA"/>
</dbReference>
<protein>
    <recommendedName>
        <fullName evidence="3">SpoVT-AbrB domain-containing protein</fullName>
    </recommendedName>
</protein>
<dbReference type="Proteomes" id="UP000229699">
    <property type="component" value="Unassembled WGS sequence"/>
</dbReference>
<proteinExistence type="predicted"/>
<sequence>MQQIIQEEFVRILPKGLITIPKYLRVKLGFEDSSLARISSEKGRLIIEPVRMLTYPVRSYSEVEIKEFLEEDKKETKELKKAGYKL</sequence>
<accession>A0A2H0C0Q8</accession>
<evidence type="ECO:0000313" key="1">
    <source>
        <dbReference type="EMBL" id="PIP63523.1"/>
    </source>
</evidence>
<gene>
    <name evidence="1" type="ORF">COW97_02045</name>
</gene>
<evidence type="ECO:0000313" key="2">
    <source>
        <dbReference type="Proteomes" id="UP000229699"/>
    </source>
</evidence>
<comment type="caution">
    <text evidence="1">The sequence shown here is derived from an EMBL/GenBank/DDBJ whole genome shotgun (WGS) entry which is preliminary data.</text>
</comment>
<organism evidence="1 2">
    <name type="scientific">Candidatus Roizmanbacteria bacterium CG22_combo_CG10-13_8_21_14_all_34_12</name>
    <dbReference type="NCBI Taxonomy" id="1974860"/>
    <lineage>
        <taxon>Bacteria</taxon>
        <taxon>Candidatus Roizmaniibacteriota</taxon>
    </lineage>
</organism>
<dbReference type="InterPro" id="IPR037914">
    <property type="entry name" value="SpoVT-AbrB_sf"/>
</dbReference>
<dbReference type="SUPFAM" id="SSF89447">
    <property type="entry name" value="AbrB/MazE/MraZ-like"/>
    <property type="match status" value="1"/>
</dbReference>